<name>A0A2T5FUC6_9SPHN</name>
<evidence type="ECO:0000313" key="2">
    <source>
        <dbReference type="EMBL" id="PTQ07890.1"/>
    </source>
</evidence>
<dbReference type="Pfam" id="PF13692">
    <property type="entry name" value="Glyco_trans_1_4"/>
    <property type="match status" value="1"/>
</dbReference>
<gene>
    <name evidence="2" type="ORF">CLG96_17005</name>
</gene>
<dbReference type="CDD" id="cd03801">
    <property type="entry name" value="GT4_PimA-like"/>
    <property type="match status" value="1"/>
</dbReference>
<keyword evidence="2" id="KW-0808">Transferase</keyword>
<evidence type="ECO:0000313" key="3">
    <source>
        <dbReference type="Proteomes" id="UP000244162"/>
    </source>
</evidence>
<reference evidence="2 3" key="1">
    <citation type="submission" date="2017-09" db="EMBL/GenBank/DDBJ databases">
        <title>Sphingomonas panjinensis sp.nov., isolated from oil-contaminated soil.</title>
        <authorList>
            <person name="Wang L."/>
            <person name="Chen L."/>
        </authorList>
    </citation>
    <scope>NUCLEOTIDE SEQUENCE [LARGE SCALE GENOMIC DNA]</scope>
    <source>
        <strain evidence="2 3">FW-11</strain>
    </source>
</reference>
<dbReference type="PANTHER" id="PTHR12526">
    <property type="entry name" value="GLYCOSYLTRANSFERASE"/>
    <property type="match status" value="1"/>
</dbReference>
<dbReference type="OrthoDB" id="7847955at2"/>
<dbReference type="Pfam" id="PF13439">
    <property type="entry name" value="Glyco_transf_4"/>
    <property type="match status" value="1"/>
</dbReference>
<proteinExistence type="predicted"/>
<sequence>MTADAVGGVWQYATDLARALAPAGVETVIALMGPPPSAAQRATAVAIPGVTLVDTGLELDWLAEDAGTVADAGRGIAALAGDLKADIVQLSMPALAASVRFAMPVVAVAHSCVATWWDAMHGTVLPADFAWRGALVGAGLRAVDRVVAPSAAFAEAVMRVHRLARPPTVVHNGRAPIVLPSAAMHDFAFTAGRLWDKAKNVATLDRAAARLAFPVKAAGPVRGPNGERASFANLVAVGSMGEAGIAACLAARPVFASAARYEPFGLAVLEAAAAGCPLVLSDIPTFRELWDGVAVFVPAEDDRAFAEAIEAIVGDMHVRLMLGDAARARAARYTLAAEAAGMMTIWRDLLRPNRAVHSAAPQVAA</sequence>
<evidence type="ECO:0000259" key="1">
    <source>
        <dbReference type="Pfam" id="PF13439"/>
    </source>
</evidence>
<dbReference type="Gene3D" id="3.40.50.2000">
    <property type="entry name" value="Glycogen Phosphorylase B"/>
    <property type="match status" value="2"/>
</dbReference>
<dbReference type="Proteomes" id="UP000244162">
    <property type="component" value="Unassembled WGS sequence"/>
</dbReference>
<dbReference type="EMBL" id="NWBU01000017">
    <property type="protein sequence ID" value="PTQ07890.1"/>
    <property type="molecule type" value="Genomic_DNA"/>
</dbReference>
<accession>A0A2T5FUC6</accession>
<dbReference type="GO" id="GO:0016757">
    <property type="term" value="F:glycosyltransferase activity"/>
    <property type="evidence" value="ECO:0007669"/>
    <property type="project" value="TreeGrafter"/>
</dbReference>
<dbReference type="PANTHER" id="PTHR12526:SF635">
    <property type="entry name" value="GLYCOSYL TRANSFERASE GROUP 1"/>
    <property type="match status" value="1"/>
</dbReference>
<dbReference type="InterPro" id="IPR028098">
    <property type="entry name" value="Glyco_trans_4-like_N"/>
</dbReference>
<protein>
    <submittedName>
        <fullName evidence="2">Glycosyl transferase family 1</fullName>
    </submittedName>
</protein>
<comment type="caution">
    <text evidence="2">The sequence shown here is derived from an EMBL/GenBank/DDBJ whole genome shotgun (WGS) entry which is preliminary data.</text>
</comment>
<organism evidence="2 3">
    <name type="scientific">Sphingomonas oleivorans</name>
    <dbReference type="NCBI Taxonomy" id="1735121"/>
    <lineage>
        <taxon>Bacteria</taxon>
        <taxon>Pseudomonadati</taxon>
        <taxon>Pseudomonadota</taxon>
        <taxon>Alphaproteobacteria</taxon>
        <taxon>Sphingomonadales</taxon>
        <taxon>Sphingomonadaceae</taxon>
        <taxon>Sphingomonas</taxon>
    </lineage>
</organism>
<feature type="domain" description="Glycosyltransferase subfamily 4-like N-terminal" evidence="1">
    <location>
        <begin position="6"/>
        <end position="173"/>
    </location>
</feature>
<dbReference type="AlphaFoldDB" id="A0A2T5FUC6"/>
<dbReference type="SUPFAM" id="SSF53756">
    <property type="entry name" value="UDP-Glycosyltransferase/glycogen phosphorylase"/>
    <property type="match status" value="1"/>
</dbReference>
<keyword evidence="3" id="KW-1185">Reference proteome</keyword>